<dbReference type="Proteomes" id="UP001373714">
    <property type="component" value="Unassembled WGS sequence"/>
</dbReference>
<keyword evidence="1" id="KW-0067">ATP-binding</keyword>
<dbReference type="SUPFAM" id="SSF52540">
    <property type="entry name" value="P-loop containing nucleoside triphosphate hydrolases"/>
    <property type="match status" value="1"/>
</dbReference>
<proteinExistence type="predicted"/>
<dbReference type="Gene3D" id="3.40.50.300">
    <property type="entry name" value="P-loop containing nucleotide triphosphate hydrolases"/>
    <property type="match status" value="2"/>
</dbReference>
<protein>
    <submittedName>
        <fullName evidence="4">Uncharacterized protein</fullName>
    </submittedName>
</protein>
<evidence type="ECO:0000313" key="4">
    <source>
        <dbReference type="EMBL" id="KAK6362624.1"/>
    </source>
</evidence>
<feature type="domain" description="DNA2/NAM7 helicase helicase" evidence="2">
    <location>
        <begin position="527"/>
        <end position="615"/>
    </location>
</feature>
<reference evidence="4 5" key="1">
    <citation type="submission" date="2019-10" db="EMBL/GenBank/DDBJ databases">
        <authorList>
            <person name="Palmer J.M."/>
        </authorList>
    </citation>
    <scope>NUCLEOTIDE SEQUENCE [LARGE SCALE GENOMIC DNA]</scope>
    <source>
        <strain evidence="4 5">TWF730</strain>
    </source>
</reference>
<dbReference type="InterPro" id="IPR041677">
    <property type="entry name" value="DNA2/NAM7_AAA_11"/>
</dbReference>
<keyword evidence="1" id="KW-0547">Nucleotide-binding</keyword>
<evidence type="ECO:0000259" key="3">
    <source>
        <dbReference type="Pfam" id="PF13087"/>
    </source>
</evidence>
<dbReference type="PANTHER" id="PTHR10887:SF495">
    <property type="entry name" value="HELICASE SENATAXIN ISOFORM X1-RELATED"/>
    <property type="match status" value="1"/>
</dbReference>
<evidence type="ECO:0000256" key="1">
    <source>
        <dbReference type="ARBA" id="ARBA00022806"/>
    </source>
</evidence>
<dbReference type="EMBL" id="JAVHNS010000001">
    <property type="protein sequence ID" value="KAK6362624.1"/>
    <property type="molecule type" value="Genomic_DNA"/>
</dbReference>
<dbReference type="GO" id="GO:0004386">
    <property type="term" value="F:helicase activity"/>
    <property type="evidence" value="ECO:0007669"/>
    <property type="project" value="InterPro"/>
</dbReference>
<dbReference type="GO" id="GO:0001147">
    <property type="term" value="F:transcription termination site sequence-specific DNA binding"/>
    <property type="evidence" value="ECO:0007669"/>
    <property type="project" value="TreeGrafter"/>
</dbReference>
<feature type="domain" description="DNA2/NAM7 helicase-like C-terminal" evidence="3">
    <location>
        <begin position="625"/>
        <end position="842"/>
    </location>
</feature>
<dbReference type="AlphaFoldDB" id="A0AAV9VRL8"/>
<dbReference type="InterPro" id="IPR027417">
    <property type="entry name" value="P-loop_NTPase"/>
</dbReference>
<evidence type="ECO:0000313" key="5">
    <source>
        <dbReference type="Proteomes" id="UP001373714"/>
    </source>
</evidence>
<dbReference type="GO" id="GO:0006369">
    <property type="term" value="P:termination of RNA polymerase II transcription"/>
    <property type="evidence" value="ECO:0007669"/>
    <property type="project" value="TreeGrafter"/>
</dbReference>
<name>A0AAV9VRL8_9PEZI</name>
<sequence>MSENGEAAVAASAPMNIELPLRDTEMTPHNSPAQGDSIPTDTAQKMEFVSQKDAMEDSETKRRDEIVLVSPNGLLHLPPKHDIVAVELDDQKFELTSLRGYMRLLRYGDLAYVLEKASTKGRSPEGIRLVLPAASLMGYSMSGNLATLKFERALLDIIYPPSLGEDECKSLFVAIQASNRLEMKLHLDKITERGLMSVDECLRSMIDRAELAVPERLLKSSDYRVIHHKDYHSLHLQSALNEIEKKASNAQSTFGGTLNGIELQSEDQNELLVIIHHSAQQKKNMIFARIDEDQRFVLHFPGGTKLEAQWPLDYTDDYITSKVFRLLVPGLTERHRGIIQDYKQDDSESSDFDSGFRLEAIPNASEQARCRRILNNAVQSYREPGGFPLGPIFFSHPDRTLGTEVEPGVAEVIANSSLDQLQLTSAKHALCRSQHLPSGIALLTGAAGTGKTFTAATIVKAALVSEEYNRIIVTAKQNTALERIFESFMGMVDAQTAKVLYMQGKLAAEKMESSIFPLPRELIKNYKIEEHLEELKNSGESTSSNRKQIIGDHHIIFATLDMIQKELDSTVFPATLVLIDEAGATSELDSLIPITKFNKTLKRLILVGDAMQLQPYSPAADPITRRSLLLRCQKSDWAVARLVHNYRMHPLIALPIRNIFYNSDAMADWGLLRKTKEKTFFLENTEVSQNIAGSITTMELLQSFNKGIKRNGCWWDVAGREEKRGTSFSNDAELEAILILLEFLYDSPQMVAEDITMSQIGVISPYLSQVYDIKEAIRTRFPIWIDEGLEVSTVDAFQGREKQIILISLVRANDSGDVGFLNDAHRLCTALSRSRVCEIIVRNFEFIKALVRNKGDGIKTKGSEAGKNAESAQLPGKFVGRPVWALLNRYSWPRFKDERVESFIKRKEEAGGAEIAQNTSD</sequence>
<dbReference type="InterPro" id="IPR047187">
    <property type="entry name" value="SF1_C_Upf1"/>
</dbReference>
<dbReference type="CDD" id="cd18808">
    <property type="entry name" value="SF1_C_Upf1"/>
    <property type="match status" value="1"/>
</dbReference>
<keyword evidence="1" id="KW-0347">Helicase</keyword>
<dbReference type="InterPro" id="IPR045055">
    <property type="entry name" value="DNA2/NAM7-like"/>
</dbReference>
<keyword evidence="1" id="KW-0378">Hydrolase</keyword>
<dbReference type="InterPro" id="IPR041679">
    <property type="entry name" value="DNA2/NAM7-like_C"/>
</dbReference>
<dbReference type="Pfam" id="PF13087">
    <property type="entry name" value="AAA_12"/>
    <property type="match status" value="1"/>
</dbReference>
<organism evidence="4 5">
    <name type="scientific">Orbilia blumenaviensis</name>
    <dbReference type="NCBI Taxonomy" id="1796055"/>
    <lineage>
        <taxon>Eukaryota</taxon>
        <taxon>Fungi</taxon>
        <taxon>Dikarya</taxon>
        <taxon>Ascomycota</taxon>
        <taxon>Pezizomycotina</taxon>
        <taxon>Orbiliomycetes</taxon>
        <taxon>Orbiliales</taxon>
        <taxon>Orbiliaceae</taxon>
        <taxon>Orbilia</taxon>
    </lineage>
</organism>
<dbReference type="Pfam" id="PF13086">
    <property type="entry name" value="AAA_11"/>
    <property type="match status" value="1"/>
</dbReference>
<gene>
    <name evidence="4" type="ORF">TWF730_000080</name>
</gene>
<dbReference type="GO" id="GO:0016604">
    <property type="term" value="C:nuclear body"/>
    <property type="evidence" value="ECO:0007669"/>
    <property type="project" value="TreeGrafter"/>
</dbReference>
<accession>A0AAV9VRL8</accession>
<keyword evidence="5" id="KW-1185">Reference proteome</keyword>
<comment type="caution">
    <text evidence="4">The sequence shown here is derived from an EMBL/GenBank/DDBJ whole genome shotgun (WGS) entry which is preliminary data.</text>
</comment>
<evidence type="ECO:0000259" key="2">
    <source>
        <dbReference type="Pfam" id="PF13086"/>
    </source>
</evidence>
<dbReference type="PANTHER" id="PTHR10887">
    <property type="entry name" value="DNA2/NAM7 HELICASE FAMILY"/>
    <property type="match status" value="1"/>
</dbReference>